<dbReference type="InterPro" id="IPR000719">
    <property type="entry name" value="Prot_kinase_dom"/>
</dbReference>
<keyword evidence="5" id="KW-0547">Nucleotide-binding</keyword>
<dbReference type="Gene3D" id="3.30.200.20">
    <property type="entry name" value="Phosphorylase Kinase, domain 1"/>
    <property type="match status" value="1"/>
</dbReference>
<dbReference type="InterPro" id="IPR052611">
    <property type="entry name" value="Plant_RLK_LysM"/>
</dbReference>
<proteinExistence type="predicted"/>
<dbReference type="PIRSF" id="PIRSF000654">
    <property type="entry name" value="Integrin-linked_kinase"/>
    <property type="match status" value="1"/>
</dbReference>
<keyword evidence="9" id="KW-1015">Disulfide bond</keyword>
<keyword evidence="6" id="KW-0067">ATP-binding</keyword>
<gene>
    <name evidence="11" type="ORF">GOP47_0016059</name>
</gene>
<evidence type="ECO:0000256" key="1">
    <source>
        <dbReference type="ARBA" id="ARBA00004162"/>
    </source>
</evidence>
<evidence type="ECO:0000313" key="12">
    <source>
        <dbReference type="Proteomes" id="UP000886520"/>
    </source>
</evidence>
<dbReference type="GO" id="GO:0005886">
    <property type="term" value="C:plasma membrane"/>
    <property type="evidence" value="ECO:0007669"/>
    <property type="project" value="UniProtKB-SubCell"/>
</dbReference>
<evidence type="ECO:0000256" key="5">
    <source>
        <dbReference type="ARBA" id="ARBA00022741"/>
    </source>
</evidence>
<dbReference type="PANTHER" id="PTHR45927">
    <property type="entry name" value="LYSM-DOMAIN RECEPTOR-LIKE KINASE-RELATED"/>
    <property type="match status" value="1"/>
</dbReference>
<evidence type="ECO:0000313" key="11">
    <source>
        <dbReference type="EMBL" id="KAI5069758.1"/>
    </source>
</evidence>
<accession>A0A9D4ZBS8</accession>
<dbReference type="FunFam" id="1.10.510.10:FF:000468">
    <property type="entry name" value="PTI1-like tyrosine-protein kinase 3"/>
    <property type="match status" value="1"/>
</dbReference>
<keyword evidence="3" id="KW-0812">Transmembrane</keyword>
<evidence type="ECO:0000256" key="2">
    <source>
        <dbReference type="ARBA" id="ARBA00022475"/>
    </source>
</evidence>
<evidence type="ECO:0000256" key="9">
    <source>
        <dbReference type="ARBA" id="ARBA00023157"/>
    </source>
</evidence>
<dbReference type="PROSITE" id="PS50011">
    <property type="entry name" value="PROTEIN_KINASE_DOM"/>
    <property type="match status" value="1"/>
</dbReference>
<evidence type="ECO:0000259" key="10">
    <source>
        <dbReference type="PROSITE" id="PS50011"/>
    </source>
</evidence>
<dbReference type="SUPFAM" id="SSF56112">
    <property type="entry name" value="Protein kinase-like (PK-like)"/>
    <property type="match status" value="1"/>
</dbReference>
<evidence type="ECO:0000256" key="3">
    <source>
        <dbReference type="ARBA" id="ARBA00022692"/>
    </source>
</evidence>
<evidence type="ECO:0000256" key="6">
    <source>
        <dbReference type="ARBA" id="ARBA00022840"/>
    </source>
</evidence>
<sequence>AFPFKNENLHKDLVEGMSTFATYEKLASYSIDEIQQATQNFHPTRKIKGSVYRGTIKGRVIAVKGMQRDVSKELQILRKVHHTNLVSLLGVCIASPEQTYLVYEFAENGSLHDWLHGQHAFSIGSNDGMQVLTYRNRLRVALDVATAMEYIHDHTNPSFVHKDINTHNILLDARMRAKIANFALAKPMEMMEPETRHIVGTEGYMAPEYVMQGMVTPKMDVYAFGVVLLEMLSGEEALKRGEKGAMLLAETIGPLLSGADAREKLRAWVDPCLNGNFPLDCAYSAAILASSCVAEDPSARPNAREVAFTLSKLLESSQDSGLLANYNPSIEAR</sequence>
<comment type="subcellular location">
    <subcellularLocation>
        <location evidence="1">Cell membrane</location>
        <topology evidence="1">Single-pass membrane protein</topology>
    </subcellularLocation>
</comment>
<protein>
    <recommendedName>
        <fullName evidence="10">Protein kinase domain-containing protein</fullName>
    </recommendedName>
</protein>
<keyword evidence="2" id="KW-1003">Cell membrane</keyword>
<dbReference type="PANTHER" id="PTHR45927:SF2">
    <property type="entry name" value="SERINE_THREONINE RECEPTOR-LIKE KINASE NFP"/>
    <property type="match status" value="1"/>
</dbReference>
<dbReference type="OrthoDB" id="4062651at2759"/>
<keyword evidence="12" id="KW-1185">Reference proteome</keyword>
<reference evidence="11" key="1">
    <citation type="submission" date="2021-01" db="EMBL/GenBank/DDBJ databases">
        <title>Adiantum capillus-veneris genome.</title>
        <authorList>
            <person name="Fang Y."/>
            <person name="Liao Q."/>
        </authorList>
    </citation>
    <scope>NUCLEOTIDE SEQUENCE</scope>
    <source>
        <strain evidence="11">H3</strain>
        <tissue evidence="11">Leaf</tissue>
    </source>
</reference>
<feature type="domain" description="Protein kinase" evidence="10">
    <location>
        <begin position="20"/>
        <end position="314"/>
    </location>
</feature>
<evidence type="ECO:0000256" key="4">
    <source>
        <dbReference type="ARBA" id="ARBA00022729"/>
    </source>
</evidence>
<dbReference type="Pfam" id="PF07714">
    <property type="entry name" value="PK_Tyr_Ser-Thr"/>
    <property type="match status" value="1"/>
</dbReference>
<dbReference type="EMBL" id="JABFUD020000015">
    <property type="protein sequence ID" value="KAI5069758.1"/>
    <property type="molecule type" value="Genomic_DNA"/>
</dbReference>
<name>A0A9D4ZBS8_ADICA</name>
<dbReference type="GO" id="GO:0005524">
    <property type="term" value="F:ATP binding"/>
    <property type="evidence" value="ECO:0007669"/>
    <property type="project" value="UniProtKB-KW"/>
</dbReference>
<keyword evidence="8" id="KW-0472">Membrane</keyword>
<comment type="caution">
    <text evidence="11">The sequence shown here is derived from an EMBL/GenBank/DDBJ whole genome shotgun (WGS) entry which is preliminary data.</text>
</comment>
<evidence type="ECO:0000256" key="7">
    <source>
        <dbReference type="ARBA" id="ARBA00022989"/>
    </source>
</evidence>
<feature type="non-terminal residue" evidence="11">
    <location>
        <position position="1"/>
    </location>
</feature>
<dbReference type="GO" id="GO:0004672">
    <property type="term" value="F:protein kinase activity"/>
    <property type="evidence" value="ECO:0007669"/>
    <property type="project" value="InterPro"/>
</dbReference>
<keyword evidence="7" id="KW-1133">Transmembrane helix</keyword>
<dbReference type="InterPro" id="IPR001245">
    <property type="entry name" value="Ser-Thr/Tyr_kinase_cat_dom"/>
</dbReference>
<evidence type="ECO:0000256" key="8">
    <source>
        <dbReference type="ARBA" id="ARBA00023136"/>
    </source>
</evidence>
<organism evidence="11 12">
    <name type="scientific">Adiantum capillus-veneris</name>
    <name type="common">Maidenhair fern</name>
    <dbReference type="NCBI Taxonomy" id="13818"/>
    <lineage>
        <taxon>Eukaryota</taxon>
        <taxon>Viridiplantae</taxon>
        <taxon>Streptophyta</taxon>
        <taxon>Embryophyta</taxon>
        <taxon>Tracheophyta</taxon>
        <taxon>Polypodiopsida</taxon>
        <taxon>Polypodiidae</taxon>
        <taxon>Polypodiales</taxon>
        <taxon>Pteridineae</taxon>
        <taxon>Pteridaceae</taxon>
        <taxon>Vittarioideae</taxon>
        <taxon>Adiantum</taxon>
    </lineage>
</organism>
<dbReference type="AlphaFoldDB" id="A0A9D4ZBS8"/>
<dbReference type="InterPro" id="IPR011009">
    <property type="entry name" value="Kinase-like_dom_sf"/>
</dbReference>
<dbReference type="Proteomes" id="UP000886520">
    <property type="component" value="Chromosome 15"/>
</dbReference>
<dbReference type="Gene3D" id="1.10.510.10">
    <property type="entry name" value="Transferase(Phosphotransferase) domain 1"/>
    <property type="match status" value="1"/>
</dbReference>
<keyword evidence="4" id="KW-0732">Signal</keyword>